<dbReference type="EMBL" id="JAANER010000001">
    <property type="protein sequence ID" value="KAG9195696.1"/>
    <property type="molecule type" value="Genomic_DNA"/>
</dbReference>
<dbReference type="GO" id="GO:0006508">
    <property type="term" value="P:proteolysis"/>
    <property type="evidence" value="ECO:0007669"/>
    <property type="project" value="UniProtKB-KW"/>
</dbReference>
<accession>A0AAD4NU02</accession>
<dbReference type="SUPFAM" id="SSF53187">
    <property type="entry name" value="Zn-dependent exopeptidases"/>
    <property type="match status" value="1"/>
</dbReference>
<keyword evidence="9" id="KW-1015">Disulfide bond</keyword>
<keyword evidence="3 13" id="KW-0031">Aminopeptidase</keyword>
<evidence type="ECO:0000256" key="6">
    <source>
        <dbReference type="ARBA" id="ARBA00022729"/>
    </source>
</evidence>
<dbReference type="FunFam" id="3.40.630.10:FF:000042">
    <property type="entry name" value="Peptide hydrolase"/>
    <property type="match status" value="1"/>
</dbReference>
<dbReference type="EC" id="3.4.-.-" evidence="11"/>
<evidence type="ECO:0000256" key="11">
    <source>
        <dbReference type="RuleBase" id="RU361240"/>
    </source>
</evidence>
<dbReference type="InterPro" id="IPR045175">
    <property type="entry name" value="M28_fam"/>
</dbReference>
<dbReference type="Pfam" id="PF04389">
    <property type="entry name" value="Peptidase_M28"/>
    <property type="match status" value="1"/>
</dbReference>
<name>A0AAD4NU02_9PLEO</name>
<organism evidence="13 14">
    <name type="scientific">Alternaria panax</name>
    <dbReference type="NCBI Taxonomy" id="48097"/>
    <lineage>
        <taxon>Eukaryota</taxon>
        <taxon>Fungi</taxon>
        <taxon>Dikarya</taxon>
        <taxon>Ascomycota</taxon>
        <taxon>Pezizomycotina</taxon>
        <taxon>Dothideomycetes</taxon>
        <taxon>Pleosporomycetidae</taxon>
        <taxon>Pleosporales</taxon>
        <taxon>Pleosporineae</taxon>
        <taxon>Pleosporaceae</taxon>
        <taxon>Alternaria</taxon>
        <taxon>Alternaria sect. Panax</taxon>
    </lineage>
</organism>
<feature type="domain" description="Peptidase M28" evidence="12">
    <location>
        <begin position="174"/>
        <end position="382"/>
    </location>
</feature>
<dbReference type="PANTHER" id="PTHR12147:SF56">
    <property type="entry name" value="AMINOPEPTIDASE YDR415C-RELATED"/>
    <property type="match status" value="1"/>
</dbReference>
<evidence type="ECO:0000256" key="7">
    <source>
        <dbReference type="ARBA" id="ARBA00022801"/>
    </source>
</evidence>
<dbReference type="GO" id="GO:0046872">
    <property type="term" value="F:metal ion binding"/>
    <property type="evidence" value="ECO:0007669"/>
    <property type="project" value="UniProtKB-KW"/>
</dbReference>
<dbReference type="GO" id="GO:0004177">
    <property type="term" value="F:aminopeptidase activity"/>
    <property type="evidence" value="ECO:0007669"/>
    <property type="project" value="UniProtKB-KW"/>
</dbReference>
<protein>
    <recommendedName>
        <fullName evidence="11">Peptide hydrolase</fullName>
        <ecNumber evidence="11">3.4.-.-</ecNumber>
    </recommendedName>
</protein>
<evidence type="ECO:0000256" key="2">
    <source>
        <dbReference type="ARBA" id="ARBA00011245"/>
    </source>
</evidence>
<keyword evidence="5 11" id="KW-0479">Metal-binding</keyword>
<evidence type="ECO:0000256" key="5">
    <source>
        <dbReference type="ARBA" id="ARBA00022723"/>
    </source>
</evidence>
<evidence type="ECO:0000259" key="12">
    <source>
        <dbReference type="Pfam" id="PF04389"/>
    </source>
</evidence>
<evidence type="ECO:0000313" key="13">
    <source>
        <dbReference type="EMBL" id="KAG9195696.1"/>
    </source>
</evidence>
<keyword evidence="8 11" id="KW-0862">Zinc</keyword>
<keyword evidence="7 11" id="KW-0378">Hydrolase</keyword>
<gene>
    <name evidence="13" type="ORF">G6011_00817</name>
</gene>
<comment type="similarity">
    <text evidence="10">Belongs to the peptidase M28 family. M28E subfamily.</text>
</comment>
<reference evidence="13" key="1">
    <citation type="submission" date="2021-07" db="EMBL/GenBank/DDBJ databases">
        <title>Genome Resource of American Ginseng Black Spot Pathogen Alternaria panax.</title>
        <authorList>
            <person name="Qiu C."/>
            <person name="Wang W."/>
            <person name="Liu Z."/>
        </authorList>
    </citation>
    <scope>NUCLEOTIDE SEQUENCE</scope>
    <source>
        <strain evidence="13">BNCC115425</strain>
    </source>
</reference>
<evidence type="ECO:0000256" key="10">
    <source>
        <dbReference type="ARBA" id="ARBA00043962"/>
    </source>
</evidence>
<dbReference type="Gene3D" id="3.40.630.10">
    <property type="entry name" value="Zn peptidases"/>
    <property type="match status" value="1"/>
</dbReference>
<keyword evidence="4 11" id="KW-0645">Protease</keyword>
<evidence type="ECO:0000256" key="9">
    <source>
        <dbReference type="ARBA" id="ARBA00023157"/>
    </source>
</evidence>
<keyword evidence="6" id="KW-0732">Signal</keyword>
<dbReference type="CDD" id="cd03879">
    <property type="entry name" value="M28_AAP"/>
    <property type="match status" value="1"/>
</dbReference>
<comment type="caution">
    <text evidence="13">The sequence shown here is derived from an EMBL/GenBank/DDBJ whole genome shotgun (WGS) entry which is preliminary data.</text>
</comment>
<evidence type="ECO:0000256" key="1">
    <source>
        <dbReference type="ARBA" id="ARBA00001947"/>
    </source>
</evidence>
<evidence type="ECO:0000256" key="3">
    <source>
        <dbReference type="ARBA" id="ARBA00022438"/>
    </source>
</evidence>
<dbReference type="AlphaFoldDB" id="A0AAD4NU02"/>
<comment type="subunit">
    <text evidence="2">Monomer.</text>
</comment>
<evidence type="ECO:0000313" key="14">
    <source>
        <dbReference type="Proteomes" id="UP001199106"/>
    </source>
</evidence>
<dbReference type="GO" id="GO:0008235">
    <property type="term" value="F:metalloexopeptidase activity"/>
    <property type="evidence" value="ECO:0007669"/>
    <property type="project" value="InterPro"/>
</dbReference>
<keyword evidence="14" id="KW-1185">Reference proteome</keyword>
<sequence>MATLQQPISTEKYQLKQEVKRSASSELLKIEDLHIYQIACAAYKLGLERGWSKEKLLESVEEWKVFESGGCGSHFFDISDSHVTPLAVKAGPPYPKKFKYQGNVKRLFPKLKWDNIKKNLEYYSTFHTRFSETKSGAEAAQWLLGQVQDVVLKSGKKGVTAEAFPHARWPQNSVVARVQGRSNRTVVVGAHLDSINGADRINGRAPGVDDDGSGSLLILEALRVLLNDKDFGPSKLQNSIEFHWYAAEEGGLRGSQDIFTQYAAAGRDVWAMLQQDMVGYTKATLDAGKPESFGLITDFTDPALNEYITRVIKEYTDITYINSTCGYACSDHGSATRSGFPASFVFESAFEYRNPYIHTANDTMEHMDPDHVIQHGQLVLGYIYELGFSKHDL</sequence>
<comment type="cofactor">
    <cofactor evidence="1">
        <name>Zn(2+)</name>
        <dbReference type="ChEBI" id="CHEBI:29105"/>
    </cofactor>
</comment>
<proteinExistence type="inferred from homology"/>
<dbReference type="Proteomes" id="UP001199106">
    <property type="component" value="Unassembled WGS sequence"/>
</dbReference>
<dbReference type="InterPro" id="IPR007484">
    <property type="entry name" value="Peptidase_M28"/>
</dbReference>
<evidence type="ECO:0000256" key="8">
    <source>
        <dbReference type="ARBA" id="ARBA00022833"/>
    </source>
</evidence>
<evidence type="ECO:0000256" key="4">
    <source>
        <dbReference type="ARBA" id="ARBA00022670"/>
    </source>
</evidence>
<dbReference type="PANTHER" id="PTHR12147">
    <property type="entry name" value="METALLOPEPTIDASE M28 FAMILY MEMBER"/>
    <property type="match status" value="1"/>
</dbReference>